<evidence type="ECO:0000259" key="2">
    <source>
        <dbReference type="Pfam" id="PF08241"/>
    </source>
</evidence>
<dbReference type="Gene3D" id="3.40.50.150">
    <property type="entry name" value="Vaccinia Virus protein VP39"/>
    <property type="match status" value="1"/>
</dbReference>
<keyword evidence="1" id="KW-0808">Transferase</keyword>
<comment type="caution">
    <text evidence="3">The sequence shown here is derived from an EMBL/GenBank/DDBJ whole genome shotgun (WGS) entry which is preliminary data.</text>
</comment>
<evidence type="ECO:0000313" key="3">
    <source>
        <dbReference type="EMBL" id="MEJ8278667.1"/>
    </source>
</evidence>
<dbReference type="GO" id="GO:0008168">
    <property type="term" value="F:methyltransferase activity"/>
    <property type="evidence" value="ECO:0007669"/>
    <property type="project" value="UniProtKB-KW"/>
</dbReference>
<dbReference type="RefSeq" id="WP_340287171.1">
    <property type="nucleotide sequence ID" value="NZ_JBBJUP010000004.1"/>
</dbReference>
<dbReference type="PANTHER" id="PTHR44068">
    <property type="entry name" value="ZGC:194242"/>
    <property type="match status" value="1"/>
</dbReference>
<dbReference type="InterPro" id="IPR029063">
    <property type="entry name" value="SAM-dependent_MTases_sf"/>
</dbReference>
<keyword evidence="3" id="KW-0489">Methyltransferase</keyword>
<feature type="domain" description="Methyltransferase type 11" evidence="2">
    <location>
        <begin position="74"/>
        <end position="172"/>
    </location>
</feature>
<dbReference type="SUPFAM" id="SSF53335">
    <property type="entry name" value="S-adenosyl-L-methionine-dependent methyltransferases"/>
    <property type="match status" value="1"/>
</dbReference>
<dbReference type="InterPro" id="IPR013216">
    <property type="entry name" value="Methyltransf_11"/>
</dbReference>
<gene>
    <name evidence="3" type="ORF">WJX68_06970</name>
</gene>
<name>A0ABU8T3Z2_9PSEU</name>
<evidence type="ECO:0000313" key="4">
    <source>
        <dbReference type="Proteomes" id="UP001364211"/>
    </source>
</evidence>
<dbReference type="CDD" id="cd02440">
    <property type="entry name" value="AdoMet_MTases"/>
    <property type="match status" value="1"/>
</dbReference>
<evidence type="ECO:0000256" key="1">
    <source>
        <dbReference type="ARBA" id="ARBA00022679"/>
    </source>
</evidence>
<reference evidence="3 4" key="1">
    <citation type="submission" date="2024-03" db="EMBL/GenBank/DDBJ databases">
        <title>Draft genome sequence of Pseudonocardia sp. DW16-2.</title>
        <authorList>
            <person name="Duangmal K."/>
        </authorList>
    </citation>
    <scope>NUCLEOTIDE SEQUENCE [LARGE SCALE GENOMIC DNA]</scope>
    <source>
        <strain evidence="3 4">DW16-2</strain>
    </source>
</reference>
<accession>A0ABU8T3Z2</accession>
<dbReference type="Pfam" id="PF08241">
    <property type="entry name" value="Methyltransf_11"/>
    <property type="match status" value="1"/>
</dbReference>
<proteinExistence type="predicted"/>
<dbReference type="GO" id="GO:0032259">
    <property type="term" value="P:methylation"/>
    <property type="evidence" value="ECO:0007669"/>
    <property type="project" value="UniProtKB-KW"/>
</dbReference>
<protein>
    <submittedName>
        <fullName evidence="3">Methyltransferase domain-containing protein</fullName>
    </submittedName>
</protein>
<organism evidence="3 4">
    <name type="scientific">Pseudonocardia spirodelae</name>
    <dbReference type="NCBI Taxonomy" id="3133431"/>
    <lineage>
        <taxon>Bacteria</taxon>
        <taxon>Bacillati</taxon>
        <taxon>Actinomycetota</taxon>
        <taxon>Actinomycetes</taxon>
        <taxon>Pseudonocardiales</taxon>
        <taxon>Pseudonocardiaceae</taxon>
        <taxon>Pseudonocardia</taxon>
    </lineage>
</organism>
<dbReference type="EMBL" id="JBBJUP010000004">
    <property type="protein sequence ID" value="MEJ8278667.1"/>
    <property type="molecule type" value="Genomic_DNA"/>
</dbReference>
<keyword evidence="4" id="KW-1185">Reference proteome</keyword>
<sequence>MTRTQPDLRQAAEHTARSYYDSADADTFYSRVWGGEDIHVGLYESPDEEIAAASRRTVARMAEIAQVGTGTRVLDLGAGYGGAARQLAHRTGAAVHCLNLSPVENERNARLTAEQGLDELVTVATGSYEDVPVEDASVDVVWSQDAFLHSGDRDAVLDEVARVLRPGGRVVFTDPMAVDGLDQSSIQPILDRIALSTMATPGFYTGGLQRRGFDGVRFDDHTGQLPTHYRRVHEELVAHEEELASSISTTYLANMKTGLQHWVDGGTAGKLTWGIVHAVRG</sequence>
<dbReference type="PANTHER" id="PTHR44068:SF11">
    <property type="entry name" value="GERANYL DIPHOSPHATE 2-C-METHYLTRANSFERASE"/>
    <property type="match status" value="1"/>
</dbReference>
<dbReference type="Proteomes" id="UP001364211">
    <property type="component" value="Unassembled WGS sequence"/>
</dbReference>
<dbReference type="InterPro" id="IPR050447">
    <property type="entry name" value="Erg6_SMT_methyltransf"/>
</dbReference>